<dbReference type="PRINTS" id="PR00823">
    <property type="entry name" value="PANCLIPASE"/>
</dbReference>
<dbReference type="InterPro" id="IPR029058">
    <property type="entry name" value="AB_hydrolase_fold"/>
</dbReference>
<dbReference type="GO" id="GO:0016042">
    <property type="term" value="P:lipid catabolic process"/>
    <property type="evidence" value="ECO:0007669"/>
    <property type="project" value="TreeGrafter"/>
</dbReference>
<dbReference type="PANTHER" id="PTHR11610">
    <property type="entry name" value="LIPASE"/>
    <property type="match status" value="1"/>
</dbReference>
<feature type="signal peptide" evidence="6">
    <location>
        <begin position="1"/>
        <end position="18"/>
    </location>
</feature>
<accession>A0A9P0FTU9</accession>
<dbReference type="OrthoDB" id="199913at2759"/>
<dbReference type="PANTHER" id="PTHR11610:SF173">
    <property type="entry name" value="LIPASE DOMAIN-CONTAINING PROTEIN-RELATED"/>
    <property type="match status" value="1"/>
</dbReference>
<evidence type="ECO:0000256" key="4">
    <source>
        <dbReference type="ARBA" id="ARBA00023157"/>
    </source>
</evidence>
<dbReference type="AlphaFoldDB" id="A0A9P0FTU9"/>
<dbReference type="EMBL" id="LR824019">
    <property type="protein sequence ID" value="CAH0588073.1"/>
    <property type="molecule type" value="Genomic_DNA"/>
</dbReference>
<evidence type="ECO:0000313" key="9">
    <source>
        <dbReference type="Proteomes" id="UP001154114"/>
    </source>
</evidence>
<keyword evidence="9" id="KW-1185">Reference proteome</keyword>
<protein>
    <recommendedName>
        <fullName evidence="7">Lipase domain-containing protein</fullName>
    </recommendedName>
</protein>
<dbReference type="PRINTS" id="PR00821">
    <property type="entry name" value="TAGLIPASE"/>
</dbReference>
<proteinExistence type="inferred from homology"/>
<sequence length="335" mass="37039">MKKVILCFLIATAYTASAVPLNSVLSENREHSRVIEFTDDEGVARAVDIDEEPDQDLLDEIEHDSENLYQLFTRENPTTPQTLVIYDVDSIQNSNFSPDRKTVVVAHGWLGSQNNEMNALIRDAYLAQEDVNLIVVDWKRLATANYVTAARGIPAVGRALGEFLQFLSNKHGLDYNEVHLVGFSLGAHLVGNAGRLLNGQIARITGLDPAGPLWNINSNRLNPTDAIYVEAVHTDGDTFEGLGIGADVGNANFYVNGGNSQPGCLTLICNHNRAYRLFAATVTYDHLVGRECSNNISLTLNLCRGDRLNMGNTDIRKSVSGVRKYRVNTRRNYPY</sequence>
<name>A0A9P0FTU9_CHRIL</name>
<dbReference type="CDD" id="cd00707">
    <property type="entry name" value="Pancreat_lipase_like"/>
    <property type="match status" value="1"/>
</dbReference>
<evidence type="ECO:0000256" key="2">
    <source>
        <dbReference type="ARBA" id="ARBA00010701"/>
    </source>
</evidence>
<dbReference type="InterPro" id="IPR002331">
    <property type="entry name" value="Lipase_panc"/>
</dbReference>
<dbReference type="Proteomes" id="UP001154114">
    <property type="component" value="Chromosome 16"/>
</dbReference>
<evidence type="ECO:0000256" key="6">
    <source>
        <dbReference type="SAM" id="SignalP"/>
    </source>
</evidence>
<dbReference type="GO" id="GO:0005615">
    <property type="term" value="C:extracellular space"/>
    <property type="evidence" value="ECO:0007669"/>
    <property type="project" value="TreeGrafter"/>
</dbReference>
<keyword evidence="3" id="KW-0964">Secreted</keyword>
<evidence type="ECO:0000259" key="7">
    <source>
        <dbReference type="Pfam" id="PF00151"/>
    </source>
</evidence>
<organism evidence="8 9">
    <name type="scientific">Chrysodeixis includens</name>
    <name type="common">Soybean looper</name>
    <name type="synonym">Pseudoplusia includens</name>
    <dbReference type="NCBI Taxonomy" id="689277"/>
    <lineage>
        <taxon>Eukaryota</taxon>
        <taxon>Metazoa</taxon>
        <taxon>Ecdysozoa</taxon>
        <taxon>Arthropoda</taxon>
        <taxon>Hexapoda</taxon>
        <taxon>Insecta</taxon>
        <taxon>Pterygota</taxon>
        <taxon>Neoptera</taxon>
        <taxon>Endopterygota</taxon>
        <taxon>Lepidoptera</taxon>
        <taxon>Glossata</taxon>
        <taxon>Ditrysia</taxon>
        <taxon>Noctuoidea</taxon>
        <taxon>Noctuidae</taxon>
        <taxon>Plusiinae</taxon>
        <taxon>Chrysodeixis</taxon>
    </lineage>
</organism>
<feature type="domain" description="Lipase" evidence="7">
    <location>
        <begin position="63"/>
        <end position="314"/>
    </location>
</feature>
<evidence type="ECO:0000313" key="8">
    <source>
        <dbReference type="EMBL" id="CAH0588073.1"/>
    </source>
</evidence>
<reference evidence="8" key="1">
    <citation type="submission" date="2021-12" db="EMBL/GenBank/DDBJ databases">
        <authorList>
            <person name="King R."/>
        </authorList>
    </citation>
    <scope>NUCLEOTIDE SEQUENCE</scope>
</reference>
<dbReference type="InterPro" id="IPR033906">
    <property type="entry name" value="Lipase_N"/>
</dbReference>
<dbReference type="SUPFAM" id="SSF53474">
    <property type="entry name" value="alpha/beta-Hydrolases"/>
    <property type="match status" value="1"/>
</dbReference>
<keyword evidence="4" id="KW-1015">Disulfide bond</keyword>
<dbReference type="Gene3D" id="3.40.50.1820">
    <property type="entry name" value="alpha/beta hydrolase"/>
    <property type="match status" value="1"/>
</dbReference>
<evidence type="ECO:0000256" key="3">
    <source>
        <dbReference type="ARBA" id="ARBA00022525"/>
    </source>
</evidence>
<comment type="similarity">
    <text evidence="2 5">Belongs to the AB hydrolase superfamily. Lipase family.</text>
</comment>
<evidence type="ECO:0000256" key="1">
    <source>
        <dbReference type="ARBA" id="ARBA00004613"/>
    </source>
</evidence>
<feature type="chain" id="PRO_5040168530" description="Lipase domain-containing protein" evidence="6">
    <location>
        <begin position="19"/>
        <end position="335"/>
    </location>
</feature>
<dbReference type="InterPro" id="IPR000734">
    <property type="entry name" value="TAG_lipase"/>
</dbReference>
<dbReference type="InterPro" id="IPR013818">
    <property type="entry name" value="Lipase"/>
</dbReference>
<gene>
    <name evidence="8" type="ORF">CINC_LOCUS3902</name>
</gene>
<comment type="subcellular location">
    <subcellularLocation>
        <location evidence="1">Secreted</location>
    </subcellularLocation>
</comment>
<dbReference type="Pfam" id="PF00151">
    <property type="entry name" value="Lipase"/>
    <property type="match status" value="1"/>
</dbReference>
<keyword evidence="6" id="KW-0732">Signal</keyword>
<evidence type="ECO:0000256" key="5">
    <source>
        <dbReference type="RuleBase" id="RU004262"/>
    </source>
</evidence>
<dbReference type="GO" id="GO:0004806">
    <property type="term" value="F:triacylglycerol lipase activity"/>
    <property type="evidence" value="ECO:0007669"/>
    <property type="project" value="InterPro"/>
</dbReference>